<keyword evidence="2" id="KW-1185">Reference proteome</keyword>
<dbReference type="GeneID" id="68099955"/>
<reference evidence="1 2" key="1">
    <citation type="journal article" date="2018" name="BMC Genomics">
        <title>The genome of Naegleria lovaniensis, the basis for a comparative approach to unravel pathogenicity factors of the human pathogenic amoeba N. fowleri.</title>
        <authorList>
            <person name="Liechti N."/>
            <person name="Schurch N."/>
            <person name="Bruggmann R."/>
            <person name="Wittwer M."/>
        </authorList>
    </citation>
    <scope>NUCLEOTIDE SEQUENCE [LARGE SCALE GENOMIC DNA]</scope>
    <source>
        <strain evidence="1 2">ATCC 30569</strain>
    </source>
</reference>
<sequence>MRKASVESEQPQQTQTLDRMIEDIMNKDQVTLPIGYCKDDLEIICEAIKSVSSLRKLTFIGEISNERTRNDSFLNVDEFTMLWTSILEGESPLESVGFLSMHLNDEHLNAMKNSLKELSSSSVAVTSMTSIVLIGNEFSSELMKEVSEEFKKLMKNIKEIVFDVPSSVVSKDENTSEIEKKLAELTV</sequence>
<proteinExistence type="predicted"/>
<gene>
    <name evidence="1" type="ORF">C9374_007501</name>
</gene>
<dbReference type="RefSeq" id="XP_044546624.1">
    <property type="nucleotide sequence ID" value="XM_044697474.1"/>
</dbReference>
<evidence type="ECO:0000313" key="1">
    <source>
        <dbReference type="EMBL" id="KAG2379362.1"/>
    </source>
</evidence>
<comment type="caution">
    <text evidence="1">The sequence shown here is derived from an EMBL/GenBank/DDBJ whole genome shotgun (WGS) entry which is preliminary data.</text>
</comment>
<organism evidence="1 2">
    <name type="scientific">Naegleria lovaniensis</name>
    <name type="common">Amoeba</name>
    <dbReference type="NCBI Taxonomy" id="51637"/>
    <lineage>
        <taxon>Eukaryota</taxon>
        <taxon>Discoba</taxon>
        <taxon>Heterolobosea</taxon>
        <taxon>Tetramitia</taxon>
        <taxon>Eutetramitia</taxon>
        <taxon>Vahlkampfiidae</taxon>
        <taxon>Naegleria</taxon>
    </lineage>
</organism>
<dbReference type="EMBL" id="PYSW02000029">
    <property type="protein sequence ID" value="KAG2379362.1"/>
    <property type="molecule type" value="Genomic_DNA"/>
</dbReference>
<dbReference type="Proteomes" id="UP000816034">
    <property type="component" value="Unassembled WGS sequence"/>
</dbReference>
<name>A0AA88KGP0_NAELO</name>
<protein>
    <submittedName>
        <fullName evidence="1">Uncharacterized protein</fullName>
    </submittedName>
</protein>
<accession>A0AA88KGP0</accession>
<evidence type="ECO:0000313" key="2">
    <source>
        <dbReference type="Proteomes" id="UP000816034"/>
    </source>
</evidence>
<dbReference type="AlphaFoldDB" id="A0AA88KGP0"/>